<keyword evidence="3" id="KW-0238">DNA-binding</keyword>
<organism evidence="6 7">
    <name type="scientific">Caballeronia sordidicola</name>
    <name type="common">Burkholderia sordidicola</name>
    <dbReference type="NCBI Taxonomy" id="196367"/>
    <lineage>
        <taxon>Bacteria</taxon>
        <taxon>Pseudomonadati</taxon>
        <taxon>Pseudomonadota</taxon>
        <taxon>Betaproteobacteria</taxon>
        <taxon>Burkholderiales</taxon>
        <taxon>Burkholderiaceae</taxon>
        <taxon>Caballeronia</taxon>
    </lineage>
</organism>
<dbReference type="CDD" id="cd08422">
    <property type="entry name" value="PBP2_CrgA_like"/>
    <property type="match status" value="1"/>
</dbReference>
<evidence type="ECO:0000256" key="2">
    <source>
        <dbReference type="ARBA" id="ARBA00023015"/>
    </source>
</evidence>
<evidence type="ECO:0000259" key="5">
    <source>
        <dbReference type="PROSITE" id="PS50931"/>
    </source>
</evidence>
<comment type="caution">
    <text evidence="6">The sequence shown here is derived from an EMBL/GenBank/DDBJ whole genome shotgun (WGS) entry which is preliminary data.</text>
</comment>
<dbReference type="SUPFAM" id="SSF46785">
    <property type="entry name" value="Winged helix' DNA-binding domain"/>
    <property type="match status" value="1"/>
</dbReference>
<feature type="domain" description="HTH lysR-type" evidence="5">
    <location>
        <begin position="1"/>
        <end position="59"/>
    </location>
</feature>
<evidence type="ECO:0000256" key="3">
    <source>
        <dbReference type="ARBA" id="ARBA00023125"/>
    </source>
</evidence>
<evidence type="ECO:0000313" key="6">
    <source>
        <dbReference type="EMBL" id="OTP67727.1"/>
    </source>
</evidence>
<dbReference type="Proteomes" id="UP000194546">
    <property type="component" value="Unassembled WGS sequence"/>
</dbReference>
<evidence type="ECO:0000313" key="7">
    <source>
        <dbReference type="Proteomes" id="UP000194546"/>
    </source>
</evidence>
<dbReference type="FunFam" id="1.10.10.10:FF:000001">
    <property type="entry name" value="LysR family transcriptional regulator"/>
    <property type="match status" value="1"/>
</dbReference>
<dbReference type="Gene3D" id="3.40.190.290">
    <property type="match status" value="1"/>
</dbReference>
<dbReference type="GO" id="GO:0003677">
    <property type="term" value="F:DNA binding"/>
    <property type="evidence" value="ECO:0007669"/>
    <property type="project" value="UniProtKB-KW"/>
</dbReference>
<protein>
    <submittedName>
        <fullName evidence="6">Transcriptional regulator, LysR family</fullName>
    </submittedName>
</protein>
<comment type="similarity">
    <text evidence="1">Belongs to the LysR transcriptional regulatory family.</text>
</comment>
<dbReference type="Gene3D" id="1.10.10.10">
    <property type="entry name" value="Winged helix-like DNA-binding domain superfamily/Winged helix DNA-binding domain"/>
    <property type="match status" value="1"/>
</dbReference>
<reference evidence="6 7" key="1">
    <citation type="submission" date="2017-03" db="EMBL/GenBank/DDBJ databases">
        <title>Genome analysis of strain PAMC 26510.</title>
        <authorList>
            <person name="Oh H.-M."/>
            <person name="Yang J.-A."/>
        </authorList>
    </citation>
    <scope>NUCLEOTIDE SEQUENCE [LARGE SCALE GENOMIC DNA]</scope>
    <source>
        <strain evidence="6 7">PAMC 26510</strain>
    </source>
</reference>
<dbReference type="InterPro" id="IPR036390">
    <property type="entry name" value="WH_DNA-bd_sf"/>
</dbReference>
<dbReference type="PROSITE" id="PS50931">
    <property type="entry name" value="HTH_LYSR"/>
    <property type="match status" value="1"/>
</dbReference>
<gene>
    <name evidence="6" type="ORF">PAMC26510_30310</name>
</gene>
<dbReference type="PRINTS" id="PR00039">
    <property type="entry name" value="HTHLYSR"/>
</dbReference>
<keyword evidence="2" id="KW-0805">Transcription regulation</keyword>
<dbReference type="AlphaFoldDB" id="A0A242M8Y3"/>
<keyword evidence="4" id="KW-0804">Transcription</keyword>
<evidence type="ECO:0000256" key="1">
    <source>
        <dbReference type="ARBA" id="ARBA00009437"/>
    </source>
</evidence>
<proteinExistence type="inferred from homology"/>
<dbReference type="EMBL" id="NBTY01000191">
    <property type="protein sequence ID" value="OTP67727.1"/>
    <property type="molecule type" value="Genomic_DNA"/>
</dbReference>
<dbReference type="SUPFAM" id="SSF53850">
    <property type="entry name" value="Periplasmic binding protein-like II"/>
    <property type="match status" value="1"/>
</dbReference>
<dbReference type="PANTHER" id="PTHR30537:SF5">
    <property type="entry name" value="HTH-TYPE TRANSCRIPTIONAL ACTIVATOR TTDR-RELATED"/>
    <property type="match status" value="1"/>
</dbReference>
<name>A0A242M8Y3_CABSO</name>
<evidence type="ECO:0000256" key="4">
    <source>
        <dbReference type="ARBA" id="ARBA00023163"/>
    </source>
</evidence>
<dbReference type="PANTHER" id="PTHR30537">
    <property type="entry name" value="HTH-TYPE TRANSCRIPTIONAL REGULATOR"/>
    <property type="match status" value="1"/>
</dbReference>
<dbReference type="Pfam" id="PF00126">
    <property type="entry name" value="HTH_1"/>
    <property type="match status" value="1"/>
</dbReference>
<dbReference type="Pfam" id="PF03466">
    <property type="entry name" value="LysR_substrate"/>
    <property type="match status" value="1"/>
</dbReference>
<sequence>MERLAGLIAFARTGSMGSYTAAARSLGISPSAVSKSVQRLEQRLGVSLFTRTTRSLTLTPEGRELHGRALRLLRDAEEIEQVAITARSEPSGTLRIAAPLPIGIHVIASALPAFRSRYPKVMVDMRLNDQVVDIIQEGIDVAVRIGDLADSRLLSRRLGPLRLCAFASPRYLAARGTPKDPDALEGHDTVNLRYQSTGQVFRWPFRIGERVIEIVPPSSIIVDVSDAVVAALAAGAGIGISATFIAAPYVARGELVPVLSDFAVEQQTITAIWPESRRANPAVRAFLNLLQEIFEERMTVKS</sequence>
<dbReference type="InterPro" id="IPR000847">
    <property type="entry name" value="LysR_HTH_N"/>
</dbReference>
<dbReference type="InterPro" id="IPR005119">
    <property type="entry name" value="LysR_subst-bd"/>
</dbReference>
<dbReference type="RefSeq" id="WP_256927967.1">
    <property type="nucleotide sequence ID" value="NZ_NBTY01000191.1"/>
</dbReference>
<dbReference type="InterPro" id="IPR058163">
    <property type="entry name" value="LysR-type_TF_proteobact-type"/>
</dbReference>
<dbReference type="InterPro" id="IPR036388">
    <property type="entry name" value="WH-like_DNA-bd_sf"/>
</dbReference>
<dbReference type="GO" id="GO:0003700">
    <property type="term" value="F:DNA-binding transcription factor activity"/>
    <property type="evidence" value="ECO:0007669"/>
    <property type="project" value="InterPro"/>
</dbReference>
<accession>A0A242M8Y3</accession>